<organism evidence="1">
    <name type="scientific">Hexamita inflata</name>
    <dbReference type="NCBI Taxonomy" id="28002"/>
    <lineage>
        <taxon>Eukaryota</taxon>
        <taxon>Metamonada</taxon>
        <taxon>Diplomonadida</taxon>
        <taxon>Hexamitidae</taxon>
        <taxon>Hexamitinae</taxon>
        <taxon>Hexamita</taxon>
    </lineage>
</organism>
<evidence type="ECO:0000313" key="1">
    <source>
        <dbReference type="EMBL" id="CAI9915067.1"/>
    </source>
</evidence>
<dbReference type="EMBL" id="CAXDID020000100">
    <property type="protein sequence ID" value="CAL6025932.1"/>
    <property type="molecule type" value="Genomic_DNA"/>
</dbReference>
<evidence type="ECO:0000313" key="4">
    <source>
        <dbReference type="EMBL" id="CAL6025956.1"/>
    </source>
</evidence>
<keyword evidence="5" id="KW-1185">Reference proteome</keyword>
<dbReference type="EMBL" id="CATOUU010000062">
    <property type="protein sequence ID" value="CAI9915079.1"/>
    <property type="molecule type" value="Genomic_DNA"/>
</dbReference>
<gene>
    <name evidence="1" type="ORF">HINF_LOCUS2712</name>
    <name evidence="2" type="ORF">HINF_LOCUS2724</name>
    <name evidence="3" type="ORF">HINF_LOCUS30605</name>
    <name evidence="4" type="ORF">HINF_LOCUS30617</name>
</gene>
<accession>A0AA86N8L7</accession>
<dbReference type="EMBL" id="CAXDID020000100">
    <property type="protein sequence ID" value="CAL6025956.1"/>
    <property type="molecule type" value="Genomic_DNA"/>
</dbReference>
<proteinExistence type="predicted"/>
<evidence type="ECO:0000313" key="2">
    <source>
        <dbReference type="EMBL" id="CAI9915079.1"/>
    </source>
</evidence>
<dbReference type="AlphaFoldDB" id="A0AA86N8L7"/>
<reference evidence="3 5" key="2">
    <citation type="submission" date="2024-07" db="EMBL/GenBank/DDBJ databases">
        <authorList>
            <person name="Akdeniz Z."/>
        </authorList>
    </citation>
    <scope>NUCLEOTIDE SEQUENCE [LARGE SCALE GENOMIC DNA]</scope>
</reference>
<sequence length="110" mass="12846">MIRRTIQIDSWRLKFQDATICQSQDVHAIITNRLGSHQQEPSRRLGDYITTRNETRRKSSNFRLKSITYICPRTLRESQWLSDTGLQQVSEIKGKTILHLLAPGKLHVKM</sequence>
<name>A0AA86N8L7_9EUKA</name>
<protein>
    <submittedName>
        <fullName evidence="3">Hypothetical_protein</fullName>
    </submittedName>
</protein>
<dbReference type="EMBL" id="CATOUU010000062">
    <property type="protein sequence ID" value="CAI9915067.1"/>
    <property type="molecule type" value="Genomic_DNA"/>
</dbReference>
<evidence type="ECO:0000313" key="5">
    <source>
        <dbReference type="Proteomes" id="UP001642409"/>
    </source>
</evidence>
<comment type="caution">
    <text evidence="1">The sequence shown here is derived from an EMBL/GenBank/DDBJ whole genome shotgun (WGS) entry which is preliminary data.</text>
</comment>
<reference evidence="1" key="1">
    <citation type="submission" date="2023-06" db="EMBL/GenBank/DDBJ databases">
        <authorList>
            <person name="Kurt Z."/>
        </authorList>
    </citation>
    <scope>NUCLEOTIDE SEQUENCE</scope>
</reference>
<evidence type="ECO:0000313" key="3">
    <source>
        <dbReference type="EMBL" id="CAL6025932.1"/>
    </source>
</evidence>
<dbReference type="Proteomes" id="UP001642409">
    <property type="component" value="Unassembled WGS sequence"/>
</dbReference>